<evidence type="ECO:0000256" key="11">
    <source>
        <dbReference type="ARBA" id="ARBA00049878"/>
    </source>
</evidence>
<dbReference type="InterPro" id="IPR003448">
    <property type="entry name" value="Mopterin_biosynth_MoaE"/>
</dbReference>
<dbReference type="Pfam" id="PF02391">
    <property type="entry name" value="MoaE"/>
    <property type="match status" value="1"/>
</dbReference>
<dbReference type="EC" id="2.8.1.12" evidence="3"/>
<name>A0ABW1ZDD7_9BACT</name>
<dbReference type="InterPro" id="IPR012675">
    <property type="entry name" value="Beta-grasp_dom_sf"/>
</dbReference>
<dbReference type="SUPFAM" id="SSF54285">
    <property type="entry name" value="MoaD/ThiS"/>
    <property type="match status" value="1"/>
</dbReference>
<reference evidence="13" key="1">
    <citation type="journal article" date="2019" name="Int. J. Syst. Evol. Microbiol.">
        <title>The Global Catalogue of Microorganisms (GCM) 10K type strain sequencing project: providing services to taxonomists for standard genome sequencing and annotation.</title>
        <authorList>
            <consortium name="The Broad Institute Genomics Platform"/>
            <consortium name="The Broad Institute Genome Sequencing Center for Infectious Disease"/>
            <person name="Wu L."/>
            <person name="Ma J."/>
        </authorList>
    </citation>
    <scope>NUCLEOTIDE SEQUENCE [LARGE SCALE GENOMIC DNA]</scope>
    <source>
        <strain evidence="13">CGMCC 1.16026</strain>
    </source>
</reference>
<dbReference type="Gene3D" id="3.90.1170.40">
    <property type="entry name" value="Molybdopterin biosynthesis MoaE subunit"/>
    <property type="match status" value="1"/>
</dbReference>
<dbReference type="InterPro" id="IPR016155">
    <property type="entry name" value="Mopterin_synth/thiamin_S_b"/>
</dbReference>
<evidence type="ECO:0000256" key="1">
    <source>
        <dbReference type="ARBA" id="ARBA00005046"/>
    </source>
</evidence>
<evidence type="ECO:0000256" key="9">
    <source>
        <dbReference type="ARBA" id="ARBA00030781"/>
    </source>
</evidence>
<comment type="caution">
    <text evidence="12">The sequence shown here is derived from an EMBL/GenBank/DDBJ whole genome shotgun (WGS) entry which is preliminary data.</text>
</comment>
<keyword evidence="13" id="KW-1185">Reference proteome</keyword>
<organism evidence="12 13">
    <name type="scientific">Granulicella cerasi</name>
    <dbReference type="NCBI Taxonomy" id="741063"/>
    <lineage>
        <taxon>Bacteria</taxon>
        <taxon>Pseudomonadati</taxon>
        <taxon>Acidobacteriota</taxon>
        <taxon>Terriglobia</taxon>
        <taxon>Terriglobales</taxon>
        <taxon>Acidobacteriaceae</taxon>
        <taxon>Granulicella</taxon>
    </lineage>
</organism>
<dbReference type="PANTHER" id="PTHR23404">
    <property type="entry name" value="MOLYBDOPTERIN SYNTHASE RELATED"/>
    <property type="match status" value="1"/>
</dbReference>
<gene>
    <name evidence="12" type="ORF">ACFQBQ_15880</name>
</gene>
<evidence type="ECO:0000313" key="13">
    <source>
        <dbReference type="Proteomes" id="UP001596391"/>
    </source>
</evidence>
<dbReference type="CDD" id="cd00754">
    <property type="entry name" value="Ubl_MoaD"/>
    <property type="match status" value="1"/>
</dbReference>
<dbReference type="Proteomes" id="UP001596391">
    <property type="component" value="Unassembled WGS sequence"/>
</dbReference>
<evidence type="ECO:0000256" key="7">
    <source>
        <dbReference type="ARBA" id="ARBA00029745"/>
    </source>
</evidence>
<dbReference type="Gene3D" id="3.10.20.30">
    <property type="match status" value="1"/>
</dbReference>
<dbReference type="SUPFAM" id="SSF54690">
    <property type="entry name" value="Molybdopterin synthase subunit MoaE"/>
    <property type="match status" value="1"/>
</dbReference>
<dbReference type="InterPro" id="IPR003749">
    <property type="entry name" value="ThiS/MoaD-like"/>
</dbReference>
<evidence type="ECO:0000256" key="6">
    <source>
        <dbReference type="ARBA" id="ARBA00026066"/>
    </source>
</evidence>
<protein>
    <recommendedName>
        <fullName evidence="4">Molybdopterin synthase catalytic subunit</fullName>
        <ecNumber evidence="3">2.8.1.12</ecNumber>
    </recommendedName>
    <alternativeName>
        <fullName evidence="9">MPT synthase subunit 2</fullName>
    </alternativeName>
    <alternativeName>
        <fullName evidence="7">Molybdenum cofactor biosynthesis protein E</fullName>
    </alternativeName>
    <alternativeName>
        <fullName evidence="8">Molybdopterin-converting factor large subunit</fullName>
    </alternativeName>
    <alternativeName>
        <fullName evidence="10">Molybdopterin-converting factor subunit 2</fullName>
    </alternativeName>
</protein>
<comment type="similarity">
    <text evidence="2">Belongs to the MoaE family.</text>
</comment>
<evidence type="ECO:0000313" key="12">
    <source>
        <dbReference type="EMBL" id="MFC6647028.1"/>
    </source>
</evidence>
<accession>A0ABW1ZDD7</accession>
<keyword evidence="5" id="KW-0501">Molybdenum cofactor biosynthesis</keyword>
<evidence type="ECO:0000256" key="3">
    <source>
        <dbReference type="ARBA" id="ARBA00011950"/>
    </source>
</evidence>
<dbReference type="CDD" id="cd00756">
    <property type="entry name" value="MoaE"/>
    <property type="match status" value="1"/>
</dbReference>
<comment type="pathway">
    <text evidence="1">Cofactor biosynthesis; molybdopterin biosynthesis.</text>
</comment>
<dbReference type="Pfam" id="PF02597">
    <property type="entry name" value="ThiS"/>
    <property type="match status" value="1"/>
</dbReference>
<dbReference type="EMBL" id="JBHSWI010000001">
    <property type="protein sequence ID" value="MFC6647028.1"/>
    <property type="molecule type" value="Genomic_DNA"/>
</dbReference>
<evidence type="ECO:0000256" key="8">
    <source>
        <dbReference type="ARBA" id="ARBA00030407"/>
    </source>
</evidence>
<evidence type="ECO:0000256" key="2">
    <source>
        <dbReference type="ARBA" id="ARBA00005426"/>
    </source>
</evidence>
<dbReference type="RefSeq" id="WP_263371039.1">
    <property type="nucleotide sequence ID" value="NZ_JAGSYD010000002.1"/>
</dbReference>
<dbReference type="InterPro" id="IPR036563">
    <property type="entry name" value="MoaE_sf"/>
</dbReference>
<proteinExistence type="inferred from homology"/>
<evidence type="ECO:0000256" key="5">
    <source>
        <dbReference type="ARBA" id="ARBA00023150"/>
    </source>
</evidence>
<comment type="subunit">
    <text evidence="6">Heterotetramer of 2 MoaD subunits and 2 MoaE subunits. Also stable as homodimer. The enzyme changes between these two forms during catalysis.</text>
</comment>
<evidence type="ECO:0000256" key="10">
    <source>
        <dbReference type="ARBA" id="ARBA00032474"/>
    </source>
</evidence>
<sequence length="235" mass="25690">MSQSSIHVRVLSFGPLKSVFGEGGSVRELPTGTTVRELLQRLRAESLIAEQMLCSAAVAVNQEYVKPPHVLADGDEVAVLPPVSGGSDDAVKLTREPIVIAEVVAAFAHSADGAMVTFDGVVRNNTRGRQTLHLDYEAYEEMAVNEMRKLRAEAMARFGVREVAIVHRLGRLVIGETSVLIVVFSAHRGPAFEASRFVIDTLKKTVPIWKREQFVDGAVWVDGEPFPEEIVESAQ</sequence>
<comment type="catalytic activity">
    <reaction evidence="11">
        <text>2 [molybdopterin-synthase sulfur-carrier protein]-C-terminal-Gly-aminoethanethioate + cyclic pyranopterin phosphate + H2O = molybdopterin + 2 [molybdopterin-synthase sulfur-carrier protein]-C-terminal Gly-Gly + 2 H(+)</text>
        <dbReference type="Rhea" id="RHEA:26333"/>
        <dbReference type="Rhea" id="RHEA-COMP:12202"/>
        <dbReference type="Rhea" id="RHEA-COMP:19907"/>
        <dbReference type="ChEBI" id="CHEBI:15377"/>
        <dbReference type="ChEBI" id="CHEBI:15378"/>
        <dbReference type="ChEBI" id="CHEBI:58698"/>
        <dbReference type="ChEBI" id="CHEBI:59648"/>
        <dbReference type="ChEBI" id="CHEBI:90778"/>
        <dbReference type="ChEBI" id="CHEBI:232372"/>
        <dbReference type="EC" id="2.8.1.12"/>
    </reaction>
</comment>
<evidence type="ECO:0000256" key="4">
    <source>
        <dbReference type="ARBA" id="ARBA00013858"/>
    </source>
</evidence>